<comment type="caution">
    <text evidence="1">The sequence shown here is derived from an EMBL/GenBank/DDBJ whole genome shotgun (WGS) entry which is preliminary data.</text>
</comment>
<organism evidence="1 2">
    <name type="scientific">Abeliophyllum distichum</name>
    <dbReference type="NCBI Taxonomy" id="126358"/>
    <lineage>
        <taxon>Eukaryota</taxon>
        <taxon>Viridiplantae</taxon>
        <taxon>Streptophyta</taxon>
        <taxon>Embryophyta</taxon>
        <taxon>Tracheophyta</taxon>
        <taxon>Spermatophyta</taxon>
        <taxon>Magnoliopsida</taxon>
        <taxon>eudicotyledons</taxon>
        <taxon>Gunneridae</taxon>
        <taxon>Pentapetalae</taxon>
        <taxon>asterids</taxon>
        <taxon>lamiids</taxon>
        <taxon>Lamiales</taxon>
        <taxon>Oleaceae</taxon>
        <taxon>Forsythieae</taxon>
        <taxon>Abeliophyllum</taxon>
    </lineage>
</organism>
<dbReference type="AlphaFoldDB" id="A0ABD1RRU4"/>
<sequence>MWWMLPSLEENPSERHSQEMFEELVREVWQRLPNNAISEAEITRLSTYLKVSVNGRLDREEAYTNLLVEMKSLEEKLENEEIGFTANFHNTEAYSNLSALFASLQDVIVALRTEFHELCVATLEVKFSPRSWGMIRMSCLPLLLNLDRIFLFFFPCNL</sequence>
<name>A0ABD1RRU4_9LAMI</name>
<accession>A0ABD1RRU4</accession>
<dbReference type="Proteomes" id="UP001604336">
    <property type="component" value="Unassembled WGS sequence"/>
</dbReference>
<proteinExistence type="predicted"/>
<keyword evidence="2" id="KW-1185">Reference proteome</keyword>
<gene>
    <name evidence="1" type="ORF">Adt_26773</name>
</gene>
<evidence type="ECO:0000313" key="1">
    <source>
        <dbReference type="EMBL" id="KAL2491145.1"/>
    </source>
</evidence>
<reference evidence="2" key="1">
    <citation type="submission" date="2024-07" db="EMBL/GenBank/DDBJ databases">
        <title>Two chromosome-level genome assemblies of Korean endemic species Abeliophyllum distichum and Forsythia ovata (Oleaceae).</title>
        <authorList>
            <person name="Jang H."/>
        </authorList>
    </citation>
    <scope>NUCLEOTIDE SEQUENCE [LARGE SCALE GENOMIC DNA]</scope>
</reference>
<dbReference type="EMBL" id="JBFOLK010000008">
    <property type="protein sequence ID" value="KAL2491145.1"/>
    <property type="molecule type" value="Genomic_DNA"/>
</dbReference>
<protein>
    <submittedName>
        <fullName evidence="1">Uncharacterized protein</fullName>
    </submittedName>
</protein>
<evidence type="ECO:0000313" key="2">
    <source>
        <dbReference type="Proteomes" id="UP001604336"/>
    </source>
</evidence>